<keyword evidence="3" id="KW-0456">Lyase</keyword>
<comment type="caution">
    <text evidence="5">The sequence shown here is derived from an EMBL/GenBank/DDBJ whole genome shotgun (WGS) entry which is preliminary data.</text>
</comment>
<dbReference type="InterPro" id="IPR003817">
    <property type="entry name" value="PS_Dcarbxylase"/>
</dbReference>
<evidence type="ECO:0000256" key="3">
    <source>
        <dbReference type="ARBA" id="ARBA00023239"/>
    </source>
</evidence>
<sequence length="288" mass="33062">MNYRDRQGNSFENTTNQDKSLEMMYSKAPFRFALKALSAPVVSKLAGKFMDSFLSVFLIDSFVKKNQIKMSDYEKRKYHSYNEFFTRKIKPKSRPINMEPSNLIAPCDGKVSAYPITLDAKFKIKNSWYTIESMLKNKKLAKEYVGGTCVILRLTVDNYHRYCYVDDAAKERNHFIPGKLYTVNPIILDHVNIYKENSRAYCILNTLNFGEVVQMEVGALMVGKIHNYHSVAMVKRGQEKGKFEFGGSTVVLLLKRDAVNIDEDILRNTVDGYETIVKMGEKIGTSIF</sequence>
<evidence type="ECO:0000256" key="1">
    <source>
        <dbReference type="ARBA" id="ARBA00022793"/>
    </source>
</evidence>
<dbReference type="GO" id="GO:0008654">
    <property type="term" value="P:phospholipid biosynthetic process"/>
    <property type="evidence" value="ECO:0007669"/>
    <property type="project" value="InterPro"/>
</dbReference>
<dbReference type="EMBL" id="DPVV01000512">
    <property type="protein sequence ID" value="HCL03774.1"/>
    <property type="molecule type" value="Genomic_DNA"/>
</dbReference>
<evidence type="ECO:0000313" key="5">
    <source>
        <dbReference type="EMBL" id="HCL03774.1"/>
    </source>
</evidence>
<accession>A0A3D2XA10</accession>
<dbReference type="Pfam" id="PF02666">
    <property type="entry name" value="PS_Dcarbxylase"/>
    <property type="match status" value="1"/>
</dbReference>
<dbReference type="AlphaFoldDB" id="A0A3D2XA10"/>
<evidence type="ECO:0000256" key="4">
    <source>
        <dbReference type="ARBA" id="ARBA00023317"/>
    </source>
</evidence>
<evidence type="ECO:0000313" key="6">
    <source>
        <dbReference type="Proteomes" id="UP000262969"/>
    </source>
</evidence>
<evidence type="ECO:0000256" key="2">
    <source>
        <dbReference type="ARBA" id="ARBA00023145"/>
    </source>
</evidence>
<keyword evidence="2" id="KW-0865">Zymogen</keyword>
<gene>
    <name evidence="5" type="ORF">DHW61_15445</name>
</gene>
<name>A0A3D2XA10_9FIRM</name>
<dbReference type="Proteomes" id="UP000262969">
    <property type="component" value="Unassembled WGS sequence"/>
</dbReference>
<protein>
    <submittedName>
        <fullName evidence="5">Phosphatidylserine decarboxylase</fullName>
    </submittedName>
</protein>
<keyword evidence="1" id="KW-0210">Decarboxylase</keyword>
<dbReference type="PANTHER" id="PTHR10067">
    <property type="entry name" value="PHOSPHATIDYLSERINE DECARBOXYLASE"/>
    <property type="match status" value="1"/>
</dbReference>
<reference evidence="5 6" key="1">
    <citation type="journal article" date="2018" name="Nat. Biotechnol.">
        <title>A standardized bacterial taxonomy based on genome phylogeny substantially revises the tree of life.</title>
        <authorList>
            <person name="Parks D.H."/>
            <person name="Chuvochina M."/>
            <person name="Waite D.W."/>
            <person name="Rinke C."/>
            <person name="Skarshewski A."/>
            <person name="Chaumeil P.A."/>
            <person name="Hugenholtz P."/>
        </authorList>
    </citation>
    <scope>NUCLEOTIDE SEQUENCE [LARGE SCALE GENOMIC DNA]</scope>
    <source>
        <strain evidence="5">UBA11728</strain>
    </source>
</reference>
<dbReference type="GO" id="GO:0004609">
    <property type="term" value="F:phosphatidylserine decarboxylase activity"/>
    <property type="evidence" value="ECO:0007669"/>
    <property type="project" value="InterPro"/>
</dbReference>
<proteinExistence type="predicted"/>
<keyword evidence="4" id="KW-0670">Pyruvate</keyword>
<organism evidence="5 6">
    <name type="scientific">Lachnoclostridium phytofermentans</name>
    <dbReference type="NCBI Taxonomy" id="66219"/>
    <lineage>
        <taxon>Bacteria</taxon>
        <taxon>Bacillati</taxon>
        <taxon>Bacillota</taxon>
        <taxon>Clostridia</taxon>
        <taxon>Lachnospirales</taxon>
        <taxon>Lachnospiraceae</taxon>
    </lineage>
</organism>
<dbReference type="PANTHER" id="PTHR10067:SF17">
    <property type="entry name" value="PHOSPHATIDYLSERINE DECARBOXYLASE PROENZYME 2"/>
    <property type="match status" value="1"/>
</dbReference>